<accession>A0A9P3BMW2</accession>
<gene>
    <name evidence="1" type="ORF">Aspvir_001581</name>
</gene>
<dbReference type="SUPFAM" id="SSF53901">
    <property type="entry name" value="Thiolase-like"/>
    <property type="match status" value="1"/>
</dbReference>
<dbReference type="Proteomes" id="UP000710440">
    <property type="component" value="Unassembled WGS sequence"/>
</dbReference>
<protein>
    <submittedName>
        <fullName evidence="1">Uncharacterized protein</fullName>
    </submittedName>
</protein>
<dbReference type="InterPro" id="IPR016039">
    <property type="entry name" value="Thiolase-like"/>
</dbReference>
<name>A0A9P3BMW2_ASPVI</name>
<keyword evidence="2" id="KW-1185">Reference proteome</keyword>
<sequence>MTQRVARRAMAEAGVTPVEINIYELHHCYSTNKLILLMRLSLRLPEGLRVNPSGARWWSVHQRADGKTDERGFDEGAAKLSGSGPNLALAERYAALRQESASEGGKRGNA</sequence>
<dbReference type="AlphaFoldDB" id="A0A9P3BMW2"/>
<proteinExistence type="predicted"/>
<reference evidence="1 2" key="1">
    <citation type="submission" date="2021-02" db="EMBL/GenBank/DDBJ databases">
        <title>Pan-genome distribution and transcriptional activeness of fungal secondary metabolism genes in Aspergillus section Fumigati.</title>
        <authorList>
            <person name="Takahashi H."/>
            <person name="Umemura M."/>
            <person name="Ninomiya A."/>
            <person name="Kusuya Y."/>
            <person name="Urayama S."/>
            <person name="Shimizu M."/>
            <person name="Watanabe A."/>
            <person name="Kamei K."/>
            <person name="Yaguchi T."/>
            <person name="Hagiwara D."/>
        </authorList>
    </citation>
    <scope>NUCLEOTIDE SEQUENCE [LARGE SCALE GENOMIC DNA]</scope>
    <source>
        <strain evidence="1 2">IFM 47045</strain>
    </source>
</reference>
<dbReference type="EMBL" id="BOPL01000001">
    <property type="protein sequence ID" value="GIJ99449.1"/>
    <property type="molecule type" value="Genomic_DNA"/>
</dbReference>
<evidence type="ECO:0000313" key="1">
    <source>
        <dbReference type="EMBL" id="GIJ99449.1"/>
    </source>
</evidence>
<evidence type="ECO:0000313" key="2">
    <source>
        <dbReference type="Proteomes" id="UP000710440"/>
    </source>
</evidence>
<organism evidence="1 2">
    <name type="scientific">Aspergillus viridinutans</name>
    <dbReference type="NCBI Taxonomy" id="75553"/>
    <lineage>
        <taxon>Eukaryota</taxon>
        <taxon>Fungi</taxon>
        <taxon>Dikarya</taxon>
        <taxon>Ascomycota</taxon>
        <taxon>Pezizomycotina</taxon>
        <taxon>Eurotiomycetes</taxon>
        <taxon>Eurotiomycetidae</taxon>
        <taxon>Eurotiales</taxon>
        <taxon>Aspergillaceae</taxon>
        <taxon>Aspergillus</taxon>
        <taxon>Aspergillus subgen. Fumigati</taxon>
    </lineage>
</organism>
<dbReference type="GeneID" id="66929563"/>
<comment type="caution">
    <text evidence="1">The sequence shown here is derived from an EMBL/GenBank/DDBJ whole genome shotgun (WGS) entry which is preliminary data.</text>
</comment>
<dbReference type="Gene3D" id="3.40.47.10">
    <property type="match status" value="1"/>
</dbReference>
<dbReference type="RefSeq" id="XP_043122636.1">
    <property type="nucleotide sequence ID" value="XM_043266701.1"/>
</dbReference>
<dbReference type="GO" id="GO:0016746">
    <property type="term" value="F:acyltransferase activity"/>
    <property type="evidence" value="ECO:0007669"/>
    <property type="project" value="InterPro"/>
</dbReference>